<dbReference type="EMBL" id="AP004801">
    <property type="protein sequence ID" value="BAD27949.1"/>
    <property type="molecule type" value="Genomic_DNA"/>
</dbReference>
<feature type="compositionally biased region" description="Basic and acidic residues" evidence="1">
    <location>
        <begin position="131"/>
        <end position="140"/>
    </location>
</feature>
<evidence type="ECO:0000256" key="1">
    <source>
        <dbReference type="SAM" id="MobiDB-lite"/>
    </source>
</evidence>
<feature type="compositionally biased region" description="Gly residues" evidence="1">
    <location>
        <begin position="336"/>
        <end position="348"/>
    </location>
</feature>
<protein>
    <submittedName>
        <fullName evidence="3">Uncharacterized protein</fullName>
    </submittedName>
</protein>
<sequence length="382" mass="40855">MERKGMRWIFLEGHDWGEPMASRGLILVSPYRGFRPPKICSVAPPCHPLAPPPHPKSPRRPVARGRFPCPHKGFNRAEQKKRGNAWNSTFFLGLKPRRPFVPSKGPSRVFLTWAVALSSPEGRQPKLRSSTWEEKVHEKPAGGWGGGRRGEAGEEGGGGSLRSGGSCRRRTRRGIAAAEEDDEEEMGLVRSSSVSATAVEEKAAAVTAKAWWGWHFPSPLKAFRHRRSSASMPEVLANVVACVHQIGNFKIGVPVVAIVLSGSAAAPDSGVDGSYRRTTEASGEKATTFTGKRRAGGQQRQRSYAALGKPHVHRLALRHHIDVAVVRRALHQAARHGGGNEDAGGGVASAGATPAAGPPPLPSPPPPAASSPQRRPSSASEK</sequence>
<gene>
    <name evidence="3" type="ORF">OSJNBa0052K15.23</name>
    <name evidence="2" type="ORF">P0613F08.5</name>
</gene>
<feature type="compositionally biased region" description="Low complexity" evidence="1">
    <location>
        <begin position="370"/>
        <end position="382"/>
    </location>
</feature>
<evidence type="ECO:0000313" key="2">
    <source>
        <dbReference type="EMBL" id="BAD27949.1"/>
    </source>
</evidence>
<feature type="compositionally biased region" description="Basic and acidic residues" evidence="1">
    <location>
        <begin position="274"/>
        <end position="283"/>
    </location>
</feature>
<dbReference type="HOGENOM" id="CLU_3145060_0_0_1"/>
<proteinExistence type="predicted"/>
<reference evidence="3" key="2">
    <citation type="submission" date="2004-04" db="EMBL/GenBank/DDBJ databases">
        <title>Oryza sativa nipponbare(GA3) genomic DNA, chromosome 2, BAC clone:OSJNBa0052K15.</title>
        <authorList>
            <person name="Sasaki T."/>
            <person name="Matsumoto T."/>
            <person name="Fujisawa M."/>
        </authorList>
    </citation>
    <scope>NUCLEOTIDE SEQUENCE</scope>
</reference>
<reference evidence="2" key="1">
    <citation type="submission" date="2002-02" db="EMBL/GenBank/DDBJ databases">
        <title>Oryza sativa nipponbare(GA3) genomic DNA, chromosome 2, PAC clone:P0613F08.</title>
        <authorList>
            <person name="Sasaki T."/>
            <person name="Matsumoto T."/>
            <person name="Yamamoto K."/>
        </authorList>
    </citation>
    <scope>NUCLEOTIDE SEQUENCE</scope>
</reference>
<reference evidence="4" key="3">
    <citation type="journal article" date="2005" name="Nature">
        <title>The map-based sequence of the rice genome.</title>
        <authorList>
            <consortium name="International rice genome sequencing project (IRGSP)"/>
            <person name="Matsumoto T."/>
            <person name="Wu J."/>
            <person name="Kanamori H."/>
            <person name="Katayose Y."/>
            <person name="Fujisawa M."/>
            <person name="Namiki N."/>
            <person name="Mizuno H."/>
            <person name="Yamamoto K."/>
            <person name="Antonio B.A."/>
            <person name="Baba T."/>
            <person name="Sakata K."/>
            <person name="Nagamura Y."/>
            <person name="Aoki H."/>
            <person name="Arikawa K."/>
            <person name="Arita K."/>
            <person name="Bito T."/>
            <person name="Chiden Y."/>
            <person name="Fujitsuka N."/>
            <person name="Fukunaka R."/>
            <person name="Hamada M."/>
            <person name="Harada C."/>
            <person name="Hayashi A."/>
            <person name="Hijishita S."/>
            <person name="Honda M."/>
            <person name="Hosokawa S."/>
            <person name="Ichikawa Y."/>
            <person name="Idonuma A."/>
            <person name="Iijima M."/>
            <person name="Ikeda M."/>
            <person name="Ikeno M."/>
            <person name="Ito K."/>
            <person name="Ito S."/>
            <person name="Ito T."/>
            <person name="Ito Y."/>
            <person name="Ito Y."/>
            <person name="Iwabuchi A."/>
            <person name="Kamiya K."/>
            <person name="Karasawa W."/>
            <person name="Kurita K."/>
            <person name="Katagiri S."/>
            <person name="Kikuta A."/>
            <person name="Kobayashi H."/>
            <person name="Kobayashi N."/>
            <person name="Machita K."/>
            <person name="Maehara T."/>
            <person name="Masukawa M."/>
            <person name="Mizubayashi T."/>
            <person name="Mukai Y."/>
            <person name="Nagasaki H."/>
            <person name="Nagata Y."/>
            <person name="Naito S."/>
            <person name="Nakashima M."/>
            <person name="Nakama Y."/>
            <person name="Nakamichi Y."/>
            <person name="Nakamura M."/>
            <person name="Meguro A."/>
            <person name="Negishi M."/>
            <person name="Ohta I."/>
            <person name="Ohta T."/>
            <person name="Okamoto M."/>
            <person name="Ono N."/>
            <person name="Saji S."/>
            <person name="Sakaguchi M."/>
            <person name="Sakai K."/>
            <person name="Shibata M."/>
            <person name="Shimokawa T."/>
            <person name="Song J."/>
            <person name="Takazaki Y."/>
            <person name="Terasawa K."/>
            <person name="Tsugane M."/>
            <person name="Tsuji K."/>
            <person name="Ueda S."/>
            <person name="Waki K."/>
            <person name="Yamagata H."/>
            <person name="Yamamoto M."/>
            <person name="Yamamoto S."/>
            <person name="Yamane H."/>
            <person name="Yoshiki S."/>
            <person name="Yoshihara R."/>
            <person name="Yukawa K."/>
            <person name="Zhong H."/>
            <person name="Yano M."/>
            <person name="Yuan Q."/>
            <person name="Ouyang S."/>
            <person name="Liu J."/>
            <person name="Jones K.M."/>
            <person name="Gansberger K."/>
            <person name="Moffat K."/>
            <person name="Hill J."/>
            <person name="Bera J."/>
            <person name="Fadrosh D."/>
            <person name="Jin S."/>
            <person name="Johri S."/>
            <person name="Kim M."/>
            <person name="Overton L."/>
            <person name="Reardon M."/>
            <person name="Tsitrin T."/>
            <person name="Vuong H."/>
            <person name="Weaver B."/>
            <person name="Ciecko A."/>
            <person name="Tallon L."/>
            <person name="Jackson J."/>
            <person name="Pai G."/>
            <person name="Aken S.V."/>
            <person name="Utterback T."/>
            <person name="Reidmuller S."/>
            <person name="Feldblyum T."/>
            <person name="Hsiao J."/>
            <person name="Zismann V."/>
            <person name="Iobst S."/>
            <person name="de Vazeille A.R."/>
            <person name="Buell C.R."/>
            <person name="Ying K."/>
            <person name="Li Y."/>
            <person name="Lu T."/>
            <person name="Huang Y."/>
            <person name="Zhao Q."/>
            <person name="Feng Q."/>
            <person name="Zhang L."/>
            <person name="Zhu J."/>
            <person name="Weng Q."/>
            <person name="Mu J."/>
            <person name="Lu Y."/>
            <person name="Fan D."/>
            <person name="Liu Y."/>
            <person name="Guan J."/>
            <person name="Zhang Y."/>
            <person name="Yu S."/>
            <person name="Liu X."/>
            <person name="Zhang Y."/>
            <person name="Hong G."/>
            <person name="Han B."/>
            <person name="Choisne N."/>
            <person name="Demange N."/>
            <person name="Orjeda G."/>
            <person name="Samain S."/>
            <person name="Cattolico L."/>
            <person name="Pelletier E."/>
            <person name="Couloux A."/>
            <person name="Segurens B."/>
            <person name="Wincker P."/>
            <person name="D'Hont A."/>
            <person name="Scarpelli C."/>
            <person name="Weissenbach J."/>
            <person name="Salanoubat M."/>
            <person name="Quetier F."/>
            <person name="Yu Y."/>
            <person name="Kim H.R."/>
            <person name="Rambo T."/>
            <person name="Currie J."/>
            <person name="Collura K."/>
            <person name="Luo M."/>
            <person name="Yang T."/>
            <person name="Ammiraju J.S.S."/>
            <person name="Engler F."/>
            <person name="Soderlund C."/>
            <person name="Wing R.A."/>
            <person name="Palmer L.E."/>
            <person name="de la Bastide M."/>
            <person name="Spiegel L."/>
            <person name="Nascimento L."/>
            <person name="Zutavern T."/>
            <person name="O'Shaughnessy A."/>
            <person name="Dike S."/>
            <person name="Dedhia N."/>
            <person name="Preston R."/>
            <person name="Balija V."/>
            <person name="McCombie W.R."/>
            <person name="Chow T."/>
            <person name="Chen H."/>
            <person name="Chung M."/>
            <person name="Chen C."/>
            <person name="Shaw J."/>
            <person name="Wu H."/>
            <person name="Hsiao K."/>
            <person name="Chao Y."/>
            <person name="Chu M."/>
            <person name="Cheng C."/>
            <person name="Hour A."/>
            <person name="Lee P."/>
            <person name="Lin S."/>
            <person name="Lin Y."/>
            <person name="Liou J."/>
            <person name="Liu S."/>
            <person name="Hsing Y."/>
            <person name="Raghuvanshi S."/>
            <person name="Mohanty A."/>
            <person name="Bharti A.K."/>
            <person name="Gaur A."/>
            <person name="Gupta V."/>
            <person name="Kumar D."/>
            <person name="Ravi V."/>
            <person name="Vij S."/>
            <person name="Kapur A."/>
            <person name="Khurana P."/>
            <person name="Khurana P."/>
            <person name="Khurana J.P."/>
            <person name="Tyagi A.K."/>
            <person name="Gaikwad K."/>
            <person name="Singh A."/>
            <person name="Dalal V."/>
            <person name="Srivastava S."/>
            <person name="Dixit A."/>
            <person name="Pal A.K."/>
            <person name="Ghazi I.A."/>
            <person name="Yadav M."/>
            <person name="Pandit A."/>
            <person name="Bhargava A."/>
            <person name="Sureshbabu K."/>
            <person name="Batra K."/>
            <person name="Sharma T.R."/>
            <person name="Mohapatra T."/>
            <person name="Singh N.K."/>
            <person name="Messing J."/>
            <person name="Nelson A.B."/>
            <person name="Fuks G."/>
            <person name="Kavchok S."/>
            <person name="Keizer G."/>
            <person name="Linton E."/>
            <person name="Llaca V."/>
            <person name="Song R."/>
            <person name="Tanyolac B."/>
            <person name="Young S."/>
            <person name="Ho-Il K."/>
            <person name="Hahn J.H."/>
            <person name="Sangsakoo G."/>
            <person name="Vanavichit A."/>
            <person name="de Mattos Luiz.A.T."/>
            <person name="Zimmer P.D."/>
            <person name="Malone G."/>
            <person name="Dellagostin O."/>
            <person name="de Oliveira A.C."/>
            <person name="Bevan M."/>
            <person name="Bancroft I."/>
            <person name="Minx P."/>
            <person name="Cordum H."/>
            <person name="Wilson R."/>
            <person name="Cheng Z."/>
            <person name="Jin W."/>
            <person name="Jiang J."/>
            <person name="Leong S.A."/>
            <person name="Iwama H."/>
            <person name="Gojobori T."/>
            <person name="Itoh T."/>
            <person name="Niimura Y."/>
            <person name="Fujii Y."/>
            <person name="Habara T."/>
            <person name="Sakai H."/>
            <person name="Sato Y."/>
            <person name="Wilson G."/>
            <person name="Kumar K."/>
            <person name="McCouch S."/>
            <person name="Juretic N."/>
            <person name="Hoen D."/>
            <person name="Wright S."/>
            <person name="Bruskiewich R."/>
            <person name="Bureau T."/>
            <person name="Miyao A."/>
            <person name="Hirochika H."/>
            <person name="Nishikawa T."/>
            <person name="Kadowaki K."/>
            <person name="Sugiura M."/>
            <person name="Burr B."/>
            <person name="Sasaki T."/>
        </authorList>
    </citation>
    <scope>NUCLEOTIDE SEQUENCE [LARGE SCALE GENOMIC DNA]</scope>
    <source>
        <strain evidence="4">cv. Nipponbare</strain>
    </source>
</reference>
<organism evidence="3 4">
    <name type="scientific">Oryza sativa subsp. japonica</name>
    <name type="common">Rice</name>
    <dbReference type="NCBI Taxonomy" id="39947"/>
    <lineage>
        <taxon>Eukaryota</taxon>
        <taxon>Viridiplantae</taxon>
        <taxon>Streptophyta</taxon>
        <taxon>Embryophyta</taxon>
        <taxon>Tracheophyta</taxon>
        <taxon>Spermatophyta</taxon>
        <taxon>Magnoliopsida</taxon>
        <taxon>Liliopsida</taxon>
        <taxon>Poales</taxon>
        <taxon>Poaceae</taxon>
        <taxon>BOP clade</taxon>
        <taxon>Oryzoideae</taxon>
        <taxon>Oryzeae</taxon>
        <taxon>Oryzinae</taxon>
        <taxon>Oryza</taxon>
        <taxon>Oryza sativa</taxon>
    </lineage>
</organism>
<accession>Q6EN39</accession>
<feature type="region of interest" description="Disordered" evidence="1">
    <location>
        <begin position="266"/>
        <end position="302"/>
    </location>
</feature>
<dbReference type="EMBL" id="AP006844">
    <property type="protein sequence ID" value="BAD29696.1"/>
    <property type="molecule type" value="Genomic_DNA"/>
</dbReference>
<dbReference type="AlphaFoldDB" id="Q6EN39"/>
<evidence type="ECO:0000313" key="4">
    <source>
        <dbReference type="Proteomes" id="UP000000763"/>
    </source>
</evidence>
<reference evidence="4" key="4">
    <citation type="journal article" date="2008" name="Nucleic Acids Res.">
        <title>The rice annotation project database (RAP-DB): 2008 update.</title>
        <authorList>
            <consortium name="The rice annotation project (RAP)"/>
        </authorList>
    </citation>
    <scope>GENOME REANNOTATION</scope>
    <source>
        <strain evidence="4">cv. Nipponbare</strain>
    </source>
</reference>
<dbReference type="Proteomes" id="UP000000763">
    <property type="component" value="Chromosome 2"/>
</dbReference>
<feature type="compositionally biased region" description="Pro residues" evidence="1">
    <location>
        <begin position="356"/>
        <end position="369"/>
    </location>
</feature>
<name>Q6EN39_ORYSJ</name>
<feature type="region of interest" description="Disordered" evidence="1">
    <location>
        <begin position="333"/>
        <end position="382"/>
    </location>
</feature>
<feature type="region of interest" description="Disordered" evidence="1">
    <location>
        <begin position="122"/>
        <end position="192"/>
    </location>
</feature>
<evidence type="ECO:0000313" key="3">
    <source>
        <dbReference type="EMBL" id="BAD29696.1"/>
    </source>
</evidence>